<dbReference type="eggNOG" id="COG0550">
    <property type="taxonomic scope" value="Bacteria"/>
</dbReference>
<comment type="similarity">
    <text evidence="2">Belongs to the type IA topoisomerase family.</text>
</comment>
<feature type="domain" description="Topo IA-type catalytic" evidence="14">
    <location>
        <begin position="189"/>
        <end position="633"/>
    </location>
</feature>
<dbReference type="AlphaFoldDB" id="C9RIV4"/>
<evidence type="ECO:0000259" key="14">
    <source>
        <dbReference type="PROSITE" id="PS52039"/>
    </source>
</evidence>
<dbReference type="Pfam" id="PF01131">
    <property type="entry name" value="Topoisom_bac"/>
    <property type="match status" value="1"/>
</dbReference>
<evidence type="ECO:0000256" key="10">
    <source>
        <dbReference type="ARBA" id="ARBA00031985"/>
    </source>
</evidence>
<evidence type="ECO:0000313" key="16">
    <source>
        <dbReference type="EMBL" id="ADL27228.1"/>
    </source>
</evidence>
<dbReference type="EMBL" id="CP001792">
    <property type="protein sequence ID" value="ACX75575.1"/>
    <property type="molecule type" value="Genomic_DNA"/>
</dbReference>
<dbReference type="OrthoDB" id="9804262at2"/>
<dbReference type="PRINTS" id="PR00417">
    <property type="entry name" value="PRTPISMRASEI"/>
</dbReference>
<keyword evidence="8 16" id="KW-0413">Isomerase</keyword>
<evidence type="ECO:0000313" key="15">
    <source>
        <dbReference type="EMBL" id="ACX75575.1"/>
    </source>
</evidence>
<keyword evidence="4" id="KW-0479">Metal-binding</keyword>
<dbReference type="PATRIC" id="fig|59374.8.peg.2407"/>
<dbReference type="PROSITE" id="PS50880">
    <property type="entry name" value="TOPRIM"/>
    <property type="match status" value="1"/>
</dbReference>
<evidence type="ECO:0000256" key="12">
    <source>
        <dbReference type="ARBA" id="ARBA00032877"/>
    </source>
</evidence>
<dbReference type="GO" id="GO:0006310">
    <property type="term" value="P:DNA recombination"/>
    <property type="evidence" value="ECO:0007669"/>
    <property type="project" value="TreeGrafter"/>
</dbReference>
<dbReference type="STRING" id="59374.FSU_2509"/>
<keyword evidence="5" id="KW-0460">Magnesium</keyword>
<evidence type="ECO:0000256" key="8">
    <source>
        <dbReference type="ARBA" id="ARBA00023235"/>
    </source>
</evidence>
<reference evidence="17" key="2">
    <citation type="submission" date="2010-08" db="EMBL/GenBank/DDBJ databases">
        <title>Complete sequence of Fibrobacter succinogenes subsp. succinogenes S85.</title>
        <authorList>
            <person name="Durkin A.S."/>
            <person name="Nelson K.E."/>
            <person name="Morrison M."/>
            <person name="Forsberg C.W."/>
            <person name="Wilson D.B."/>
            <person name="Russell J.B."/>
            <person name="Cann I.K.O."/>
            <person name="Mackie R.I."/>
            <person name="White B.A."/>
        </authorList>
    </citation>
    <scope>NUCLEOTIDE SEQUENCE [LARGE SCALE GENOMIC DNA]</scope>
    <source>
        <strain evidence="17">ATCC 19169 / S85</strain>
    </source>
</reference>
<keyword evidence="6" id="KW-0799">Topoisomerase</keyword>
<dbReference type="Gene3D" id="3.40.50.140">
    <property type="match status" value="1"/>
</dbReference>
<dbReference type="NCBIfam" id="NF005829">
    <property type="entry name" value="PRK07726.1"/>
    <property type="match status" value="1"/>
</dbReference>
<dbReference type="PANTHER" id="PTHR11390:SF21">
    <property type="entry name" value="DNA TOPOISOMERASE 3-ALPHA"/>
    <property type="match status" value="1"/>
</dbReference>
<reference evidence="16" key="3">
    <citation type="submission" date="2010-08" db="EMBL/GenBank/DDBJ databases">
        <authorList>
            <person name="Durkin A.S."/>
            <person name="Nelson K.E."/>
            <person name="Morrison M."/>
            <person name="Forsberg C.W."/>
            <person name="Wilson D.B."/>
            <person name="Russell J.B."/>
            <person name="Cann I.K.O."/>
            <person name="Mackie R.I."/>
            <person name="White B.A."/>
        </authorList>
    </citation>
    <scope>NUCLEOTIDE SEQUENCE</scope>
    <source>
        <strain evidence="16">S85</strain>
    </source>
</reference>
<feature type="domain" description="Toprim" evidence="13">
    <location>
        <begin position="33"/>
        <end position="173"/>
    </location>
</feature>
<dbReference type="Pfam" id="PF13342">
    <property type="entry name" value="Toprim_Crpt"/>
    <property type="match status" value="2"/>
</dbReference>
<dbReference type="KEGG" id="fsu:Fisuc_1986"/>
<dbReference type="InterPro" id="IPR025589">
    <property type="entry name" value="Toprim_C_rpt"/>
</dbReference>
<gene>
    <name evidence="15" type="ordered locus">Fisuc_1986</name>
    <name evidence="16" type="ordered locus">FSU_2509</name>
</gene>
<evidence type="ECO:0000259" key="13">
    <source>
        <dbReference type="PROSITE" id="PS50880"/>
    </source>
</evidence>
<dbReference type="InterPro" id="IPR023405">
    <property type="entry name" value="Topo_IA_core_domain"/>
</dbReference>
<dbReference type="NCBIfam" id="TIGR01056">
    <property type="entry name" value="topB"/>
    <property type="match status" value="1"/>
</dbReference>
<dbReference type="SMART" id="SM00493">
    <property type="entry name" value="TOPRIM"/>
    <property type="match status" value="1"/>
</dbReference>
<dbReference type="InterPro" id="IPR013824">
    <property type="entry name" value="Topo_IA_cen_sub1"/>
</dbReference>
<dbReference type="InterPro" id="IPR003601">
    <property type="entry name" value="Topo_IA_2"/>
</dbReference>
<dbReference type="PROSITE" id="PS52039">
    <property type="entry name" value="TOPO_IA_2"/>
    <property type="match status" value="1"/>
</dbReference>
<dbReference type="Gene3D" id="1.10.290.10">
    <property type="entry name" value="Topoisomerase I, domain 4"/>
    <property type="match status" value="1"/>
</dbReference>
<keyword evidence="7" id="KW-0238">DNA-binding</keyword>
<evidence type="ECO:0000256" key="2">
    <source>
        <dbReference type="ARBA" id="ARBA00009446"/>
    </source>
</evidence>
<dbReference type="Pfam" id="PF01751">
    <property type="entry name" value="Toprim"/>
    <property type="match status" value="1"/>
</dbReference>
<evidence type="ECO:0000256" key="11">
    <source>
        <dbReference type="ARBA" id="ARBA00032235"/>
    </source>
</evidence>
<evidence type="ECO:0000256" key="7">
    <source>
        <dbReference type="ARBA" id="ARBA00023125"/>
    </source>
</evidence>
<dbReference type="SMART" id="SM00437">
    <property type="entry name" value="TOP1Ac"/>
    <property type="match status" value="1"/>
</dbReference>
<dbReference type="SUPFAM" id="SSF56712">
    <property type="entry name" value="Prokaryotic type I DNA topoisomerase"/>
    <property type="match status" value="1"/>
</dbReference>
<dbReference type="InterPro" id="IPR003602">
    <property type="entry name" value="Topo_IA_DNA-bd_dom"/>
</dbReference>
<dbReference type="Proteomes" id="UP000000517">
    <property type="component" value="Chromosome"/>
</dbReference>
<dbReference type="CDD" id="cd03362">
    <property type="entry name" value="TOPRIM_TopoIA_TopoIII"/>
    <property type="match status" value="1"/>
</dbReference>
<accession>C9RIV4</accession>
<dbReference type="GO" id="GO:0003677">
    <property type="term" value="F:DNA binding"/>
    <property type="evidence" value="ECO:0007669"/>
    <property type="project" value="UniProtKB-KW"/>
</dbReference>
<dbReference type="CDD" id="cd00186">
    <property type="entry name" value="TOP1Ac"/>
    <property type="match status" value="1"/>
</dbReference>
<dbReference type="InterPro" id="IPR013825">
    <property type="entry name" value="Topo_IA_cen_sub2"/>
</dbReference>
<dbReference type="EMBL" id="CP002158">
    <property type="protein sequence ID" value="ADL27228.1"/>
    <property type="molecule type" value="Genomic_DNA"/>
</dbReference>
<dbReference type="GO" id="GO:0043597">
    <property type="term" value="C:cytoplasmic replication fork"/>
    <property type="evidence" value="ECO:0007669"/>
    <property type="project" value="TreeGrafter"/>
</dbReference>
<dbReference type="Gene3D" id="2.70.20.10">
    <property type="entry name" value="Topoisomerase I, domain 3"/>
    <property type="match status" value="1"/>
</dbReference>
<dbReference type="InterPro" id="IPR005738">
    <property type="entry name" value="TopoIII"/>
</dbReference>
<dbReference type="InterPro" id="IPR000380">
    <property type="entry name" value="Topo_IA"/>
</dbReference>
<dbReference type="GO" id="GO:0006281">
    <property type="term" value="P:DNA repair"/>
    <property type="evidence" value="ECO:0007669"/>
    <property type="project" value="TreeGrafter"/>
</dbReference>
<sequence>MATTKTTTKATKTTATKTAAKATKTAKAAVEGKTLIIAEKPSVAADLVKVLGAKSFKKETAYYESDTTIVSHAIGHLVGIADPKDIDERYKAWDMKTLPMLPEKFPLVALPTTKAHLSALGKLIKRKDVTTIINACDAGREGELIFYYIVDYILKGNFKGKTFKRLWMQSMTPAAIKDAFEHLRTEEDMVNLRNAALCRSEADWLVGMNGSRGLTAYNSSMGGFQITPCGRVQTPTLAIIVKREEERNRFIPQKFWTIEASFDNAGAGYQGKWFTVDKENGKDRVKQIFDEARAQEILAKCKGKTGSIEETTAPSQQKCGQLYDLTTLQREANNRFGFSAKTTLSIAQSLYEHYKATTYPRTDSRCLPEDYVAPVKATLGKIEGPLAKFAQEALDKNYVKRTPKVFDNSKISDHFAIIPTGVVPKGLSEAEEKIYTMICQRFIAVFFPPAQYLNTTRITTVENETFITEGKILVDPGFKAIYGKESDEESNIPKLNGNTAKTLAIESKEDFTKPPAHYTESTLLSMMESAGKLVEDDELRDAMKERGLGTPATRAAIIEKLVSDKYVVRDGKEMIPTAKAFDLIKVLSAMNCEALTSPELTGEWEYKMDLISKGKESREAFMNGIIEMTKTMVKNIKGFKEESTTGEASFSPVNGKKVFETVSRYTTEDGIVIRKITGGKHLSESEIVELLTKRKIGPLTGFRSKKGAEFSAGLIINDQNKVEFVFEEKPEEIELGEVIGKSPVDGSDVYETLTGYVSESYVKKEPSGLSLPKILLGKEIPLDDIKKLLAGEKTSLIKGFRSNKTRRLFDAYLTLVKGKLKFDFPPREFKPRRFAKKAAPKGE</sequence>
<dbReference type="GO" id="GO:0006265">
    <property type="term" value="P:DNA topological change"/>
    <property type="evidence" value="ECO:0007669"/>
    <property type="project" value="InterPro"/>
</dbReference>
<dbReference type="InterPro" id="IPR006171">
    <property type="entry name" value="TOPRIM_dom"/>
</dbReference>
<evidence type="ECO:0000256" key="3">
    <source>
        <dbReference type="ARBA" id="ARBA00012891"/>
    </source>
</evidence>
<dbReference type="Proteomes" id="UP000001497">
    <property type="component" value="Chromosome"/>
</dbReference>
<organism evidence="16 17">
    <name type="scientific">Fibrobacter succinogenes (strain ATCC 19169 / S85)</name>
    <dbReference type="NCBI Taxonomy" id="59374"/>
    <lineage>
        <taxon>Bacteria</taxon>
        <taxon>Pseudomonadati</taxon>
        <taxon>Fibrobacterota</taxon>
        <taxon>Fibrobacteria</taxon>
        <taxon>Fibrobacterales</taxon>
        <taxon>Fibrobacteraceae</taxon>
        <taxon>Fibrobacter</taxon>
    </lineage>
</organism>
<dbReference type="HOGENOM" id="CLU_002929_5_2_0"/>
<comment type="catalytic activity">
    <reaction evidence="1">
        <text>ATP-independent breakage of single-stranded DNA, followed by passage and rejoining.</text>
        <dbReference type="EC" id="5.6.2.1"/>
    </reaction>
</comment>
<evidence type="ECO:0000256" key="5">
    <source>
        <dbReference type="ARBA" id="ARBA00022842"/>
    </source>
</evidence>
<evidence type="ECO:0000313" key="18">
    <source>
        <dbReference type="Proteomes" id="UP000001497"/>
    </source>
</evidence>
<keyword evidence="18" id="KW-1185">Reference proteome</keyword>
<dbReference type="Gene3D" id="1.10.460.10">
    <property type="entry name" value="Topoisomerase I, domain 2"/>
    <property type="match status" value="1"/>
</dbReference>
<dbReference type="EC" id="5.6.2.1" evidence="3"/>
<dbReference type="SMART" id="SM00436">
    <property type="entry name" value="TOP1Bc"/>
    <property type="match status" value="1"/>
</dbReference>
<dbReference type="NCBIfam" id="NF006032">
    <property type="entry name" value="PRK08173.1"/>
    <property type="match status" value="1"/>
</dbReference>
<evidence type="ECO:0000256" key="1">
    <source>
        <dbReference type="ARBA" id="ARBA00000213"/>
    </source>
</evidence>
<evidence type="ECO:0000256" key="4">
    <source>
        <dbReference type="ARBA" id="ARBA00022723"/>
    </source>
</evidence>
<name>C9RIV4_FIBSS</name>
<dbReference type="KEGG" id="fsc:FSU_2509"/>
<dbReference type="PANTHER" id="PTHR11390">
    <property type="entry name" value="PROKARYOTIC DNA TOPOISOMERASE"/>
    <property type="match status" value="1"/>
</dbReference>
<dbReference type="InterPro" id="IPR013497">
    <property type="entry name" value="Topo_IA_cen"/>
</dbReference>
<protein>
    <recommendedName>
        <fullName evidence="3">DNA topoisomerase</fullName>
        <ecNumber evidence="3">5.6.2.1</ecNumber>
    </recommendedName>
    <alternativeName>
        <fullName evidence="12">Omega-protein</fullName>
    </alternativeName>
    <alternativeName>
        <fullName evidence="11">Relaxing enzyme</fullName>
    </alternativeName>
    <alternativeName>
        <fullName evidence="9">Swivelase</fullName>
    </alternativeName>
    <alternativeName>
        <fullName evidence="10">Untwisting enzyme</fullName>
    </alternativeName>
</protein>
<evidence type="ECO:0000313" key="17">
    <source>
        <dbReference type="Proteomes" id="UP000000517"/>
    </source>
</evidence>
<dbReference type="GO" id="GO:0003917">
    <property type="term" value="F:DNA topoisomerase type I (single strand cut, ATP-independent) activity"/>
    <property type="evidence" value="ECO:0007669"/>
    <property type="project" value="UniProtKB-EC"/>
</dbReference>
<dbReference type="GO" id="GO:0046872">
    <property type="term" value="F:metal ion binding"/>
    <property type="evidence" value="ECO:0007669"/>
    <property type="project" value="UniProtKB-KW"/>
</dbReference>
<dbReference type="InterPro" id="IPR034144">
    <property type="entry name" value="TOPRIM_TopoIII"/>
</dbReference>
<evidence type="ECO:0000256" key="9">
    <source>
        <dbReference type="ARBA" id="ARBA00030003"/>
    </source>
</evidence>
<dbReference type="InterPro" id="IPR023406">
    <property type="entry name" value="Topo_IA_AS"/>
</dbReference>
<reference evidence="15 18" key="1">
    <citation type="submission" date="2009-10" db="EMBL/GenBank/DDBJ databases">
        <title>Complete sequence of Fibrobacter succinogenes subsp. succinogenes S85.</title>
        <authorList>
            <consortium name="US DOE Joint Genome Institute"/>
            <person name="Lucas S."/>
            <person name="Copeland A."/>
            <person name="Lapidus A."/>
            <person name="Glavina del Rio T."/>
            <person name="Tice H."/>
            <person name="Bruce D."/>
            <person name="Goodwin L."/>
            <person name="Pitluck S."/>
            <person name="Chertkov O."/>
            <person name="Detter J.C."/>
            <person name="Han C."/>
            <person name="Tapia R."/>
            <person name="Larimer F."/>
            <person name="Land M."/>
            <person name="Hauser L."/>
            <person name="Kyrpides N."/>
            <person name="Mikhailova N."/>
            <person name="Weimer P.J."/>
            <person name="Stevenson D.M."/>
            <person name="Boyum J."/>
            <person name="Brumm P.I."/>
            <person name="Mead D."/>
        </authorList>
    </citation>
    <scope>NUCLEOTIDE SEQUENCE [LARGE SCALE GENOMIC DNA]</scope>
    <source>
        <strain evidence="18">ATCC 19169 / S85</strain>
        <strain evidence="15">S85</strain>
    </source>
</reference>
<proteinExistence type="inferred from homology"/>
<evidence type="ECO:0000256" key="6">
    <source>
        <dbReference type="ARBA" id="ARBA00023029"/>
    </source>
</evidence>
<dbReference type="InterPro" id="IPR013826">
    <property type="entry name" value="Topo_IA_cen_sub3"/>
</dbReference>
<dbReference type="PROSITE" id="PS00396">
    <property type="entry name" value="TOPO_IA_1"/>
    <property type="match status" value="1"/>
</dbReference>
<dbReference type="RefSeq" id="WP_014546643.1">
    <property type="nucleotide sequence ID" value="NC_013410.1"/>
</dbReference>